<feature type="domain" description="BAH" evidence="8">
    <location>
        <begin position="176"/>
        <end position="294"/>
    </location>
</feature>
<proteinExistence type="predicted"/>
<dbReference type="InterPro" id="IPR009057">
    <property type="entry name" value="Homeodomain-like_sf"/>
</dbReference>
<feature type="compositionally biased region" description="Low complexity" evidence="6">
    <location>
        <begin position="1518"/>
        <end position="1529"/>
    </location>
</feature>
<dbReference type="PROSITE" id="PS51038">
    <property type="entry name" value="BAH"/>
    <property type="match status" value="1"/>
</dbReference>
<dbReference type="Pfam" id="PF13832">
    <property type="entry name" value="zf-HC5HC2H_2"/>
    <property type="match status" value="1"/>
</dbReference>
<sequence>MTTPNSPEAVADSANGSATAYGTRSRGRNAPRPNYAEDRDLDADIDLSAPNSKSAKRNSGLALNNIVNGANIDEKTSTQPRKSLPNGQSANGSAKDAIPGTSSFSARPDDANGSNLRKRKQPASTPNSTPNSGSAVKKIFTTPPGDAEGGYFTNMMSFENSGPYLQDGKLIADDGTTFALNDHVYLICEPPGEPYYLARIMEFLPSKTKPDGFIEAMRVNWYYRPRDIQRHSPDTRFVFASMHSDTCPLSSLRGKCEIRHVSEIEDIGIYKKTRNCFWYDKMFDRYIHRLYDVIPTKDIINVPGNVKKVLDERWRFILVEIGKGKELTGAVKTCKRCRLYAANSESVDCAVCNSTYHMHCVRPALTKKPARGFAWACAACSRAQERKLEARNTPLTGGIRTDGEDVIMEEEEEEDPHNHANGIANGTSASTPAAEEDSMPQPATVEQIAQAKMWPYRYLGIHCRVEDALDYDDRIYPRASSRLGTRHQALVPAWPGRAVEYVKPLDAKKKSKVPGGKKDGKLSKDAQAALEAAKRERANRPMWVQDEPAGYIHRGQDEPITINGKQVRTAELQFKMPSSEQISTRGEDDAPGSHLSDADREKFIDDYMRQAKELAPGIGVEKYSTNFLDRALALLYSENFDVQAALAKLKKTNKYKDLKEPHIKPEELKLFEQGVAKYGSEWRNIMKHVKTVHIYQIVRFYYMWKKTPSGRKIWGSYEGRRGKKEVRRHSVISSKLVDDVADDHDDSAFDSEKAIVQKRGFHCKFCSTRHSRQWRRAPLVPPGTVIPSEPSNKKDKGPMLTVALCLRCALLWRKYGIQYEDVDEVAKRIASSGNKSWRRRIDEEMLAQLIVATETPFMITPATATTATAMGIPLDTNPKLLMEGKVEGKVETKVDPTKKKAKETPAPSATTSVEPMPKKKACPEKVVEAPPIVPDPPKAKTLPCSICNQVEPSGEEHLSCRDCRLTVHRNCYGVRDSRANNKWLCDMCSNDRTPSISTNYTCVLCPVSYTEHDLMETPKNNSRKKTERDKEKERMEKEMVAEAIKLYRQRQEAVGKPIGPREPLKRTAGNNWAHVLCTLWTPELKYGDAQELEPAEGFGSIPKERWRETCKVCKSNKGACVPCSFAGCNARFHVGCAFQAHYRFGFDITPIKSSRRDSMRAIRLGEDAGAATPAVYCPNHNVPTVLHAIGEQTNQGHLNALQLFAQTYKQADLSLTGTVRKATYLHQPVNPPLHTSTNATRRASTSATPASKEPPKVQPALEDVTEDPMDIDTDNHVAPRPAASGVETNRKCVRCATGFSPRWWAIGRRPPMANGSGHPHHPPPQGAFPQHNGDPCDLAYECHKCHLKNPAPPPPPPPVPEPTPDQRPSPYSAQRPMIPTSRMPGHAGHAGHASHAGHTGHSFLPHPHPHPHPPPPSGVLGRSMPPAHPPSGLPGPGYTGPYEQRLTPDIAHRNGMSPSPYPPTQPPPHHMNNYPPPHPAGPPPQHYTNAGPSGPPPPYSAHQGHTTHQSPYGPVPARSPHLSQPSPHLSQPPPRSYAASASPPIVQATTINRSPQTSLSALNGGPPHRVYSVERVVGAPSHSPPVAQARIDPRGPTATPPTRPEDTPPSLMGGPPSSRHSGVNGTAAGTGASASPSLKNLLS</sequence>
<feature type="compositionally biased region" description="Low complexity" evidence="6">
    <location>
        <begin position="1385"/>
        <end position="1402"/>
    </location>
</feature>
<dbReference type="InterPro" id="IPR034732">
    <property type="entry name" value="EPHD"/>
</dbReference>
<feature type="domain" description="PHD-type" evidence="11">
    <location>
        <begin position="1049"/>
        <end position="1181"/>
    </location>
</feature>
<dbReference type="PANTHER" id="PTHR47672">
    <property type="entry name" value="E3 UBIQUITIN-PROTEIN LIGASE SNT2"/>
    <property type="match status" value="1"/>
</dbReference>
<organism evidence="12 13">
    <name type="scientific">Penicillium vulpinum</name>
    <dbReference type="NCBI Taxonomy" id="29845"/>
    <lineage>
        <taxon>Eukaryota</taxon>
        <taxon>Fungi</taxon>
        <taxon>Dikarya</taxon>
        <taxon>Ascomycota</taxon>
        <taxon>Pezizomycotina</taxon>
        <taxon>Eurotiomycetes</taxon>
        <taxon>Eurotiomycetidae</taxon>
        <taxon>Eurotiales</taxon>
        <taxon>Aspergillaceae</taxon>
        <taxon>Penicillium</taxon>
    </lineage>
</organism>
<feature type="region of interest" description="Disordered" evidence="6">
    <location>
        <begin position="890"/>
        <end position="919"/>
    </location>
</feature>
<evidence type="ECO:0008006" key="14">
    <source>
        <dbReference type="Google" id="ProtNLM"/>
    </source>
</evidence>
<evidence type="ECO:0000256" key="6">
    <source>
        <dbReference type="SAM" id="MobiDB-lite"/>
    </source>
</evidence>
<dbReference type="STRING" id="29845.A0A1V6SCE1"/>
<feature type="compositionally biased region" description="Low complexity" evidence="6">
    <location>
        <begin position="1235"/>
        <end position="1251"/>
    </location>
</feature>
<feature type="region of interest" description="Disordered" evidence="6">
    <location>
        <begin position="1307"/>
        <end position="1332"/>
    </location>
</feature>
<dbReference type="SMART" id="SM00249">
    <property type="entry name" value="PHD"/>
    <property type="match status" value="3"/>
</dbReference>
<dbReference type="InterPro" id="IPR011011">
    <property type="entry name" value="Znf_FYVE_PHD"/>
</dbReference>
<dbReference type="PROSITE" id="PS51805">
    <property type="entry name" value="EPHD"/>
    <property type="match status" value="1"/>
</dbReference>
<dbReference type="GO" id="GO:0008270">
    <property type="term" value="F:zinc ion binding"/>
    <property type="evidence" value="ECO:0007669"/>
    <property type="project" value="UniProtKB-KW"/>
</dbReference>
<dbReference type="InterPro" id="IPR019787">
    <property type="entry name" value="Znf_PHD-finger"/>
</dbReference>
<dbReference type="InterPro" id="IPR001965">
    <property type="entry name" value="Znf_PHD"/>
</dbReference>
<dbReference type="PANTHER" id="PTHR47672:SF1">
    <property type="entry name" value="E3 UBIQUITIN-PROTEIN LIGASE SNT2"/>
    <property type="match status" value="1"/>
</dbReference>
<feature type="compositionally biased region" description="Polar residues" evidence="6">
    <location>
        <begin position="1547"/>
        <end position="1561"/>
    </location>
</feature>
<dbReference type="GO" id="GO:0036205">
    <property type="term" value="P:histone catabolic process"/>
    <property type="evidence" value="ECO:0007669"/>
    <property type="project" value="TreeGrafter"/>
</dbReference>
<feature type="domain" description="SANT" evidence="10">
    <location>
        <begin position="666"/>
        <end position="709"/>
    </location>
</feature>
<evidence type="ECO:0000256" key="2">
    <source>
        <dbReference type="ARBA" id="ARBA00022771"/>
    </source>
</evidence>
<evidence type="ECO:0000259" key="11">
    <source>
        <dbReference type="PROSITE" id="PS51805"/>
    </source>
</evidence>
<dbReference type="InterPro" id="IPR001025">
    <property type="entry name" value="BAH_dom"/>
</dbReference>
<feature type="compositionally biased region" description="Pro residues" evidence="6">
    <location>
        <begin position="1350"/>
        <end position="1367"/>
    </location>
</feature>
<dbReference type="GO" id="GO:0003682">
    <property type="term" value="F:chromatin binding"/>
    <property type="evidence" value="ECO:0007669"/>
    <property type="project" value="InterPro"/>
</dbReference>
<keyword evidence="2 5" id="KW-0863">Zinc-finger</keyword>
<evidence type="ECO:0000259" key="8">
    <source>
        <dbReference type="PROSITE" id="PS51038"/>
    </source>
</evidence>
<evidence type="ECO:0000313" key="12">
    <source>
        <dbReference type="EMBL" id="OQE11606.1"/>
    </source>
</evidence>
<feature type="domain" description="ELM2" evidence="9">
    <location>
        <begin position="479"/>
        <end position="653"/>
    </location>
</feature>
<feature type="compositionally biased region" description="Polar residues" evidence="6">
    <location>
        <begin position="77"/>
        <end position="92"/>
    </location>
</feature>
<dbReference type="Proteomes" id="UP000191518">
    <property type="component" value="Unassembled WGS sequence"/>
</dbReference>
<dbReference type="Gene3D" id="3.30.40.10">
    <property type="entry name" value="Zinc/RING finger domain, C3HC4 (zinc finger)"/>
    <property type="match status" value="3"/>
</dbReference>
<reference evidence="13" key="1">
    <citation type="journal article" date="2017" name="Nat. Microbiol.">
        <title>Global analysis of biosynthetic gene clusters reveals vast potential of secondary metabolite production in Penicillium species.</title>
        <authorList>
            <person name="Nielsen J.C."/>
            <person name="Grijseels S."/>
            <person name="Prigent S."/>
            <person name="Ji B."/>
            <person name="Dainat J."/>
            <person name="Nielsen K.F."/>
            <person name="Frisvad J.C."/>
            <person name="Workman M."/>
            <person name="Nielsen J."/>
        </authorList>
    </citation>
    <scope>NUCLEOTIDE SEQUENCE [LARGE SCALE GENOMIC DNA]</scope>
    <source>
        <strain evidence="13">IBT 29486</strain>
    </source>
</reference>
<evidence type="ECO:0000256" key="3">
    <source>
        <dbReference type="ARBA" id="ARBA00022833"/>
    </source>
</evidence>
<name>A0A1V6SCE1_9EURO</name>
<dbReference type="Pfam" id="PF00628">
    <property type="entry name" value="PHD"/>
    <property type="match status" value="1"/>
</dbReference>
<dbReference type="CDD" id="cd15497">
    <property type="entry name" value="PHD1_Snt2p_like"/>
    <property type="match status" value="1"/>
</dbReference>
<dbReference type="CDD" id="cd15571">
    <property type="entry name" value="ePHD"/>
    <property type="match status" value="1"/>
</dbReference>
<dbReference type="PROSITE" id="PS51293">
    <property type="entry name" value="SANT"/>
    <property type="match status" value="1"/>
</dbReference>
<dbReference type="Gene3D" id="2.30.30.490">
    <property type="match status" value="1"/>
</dbReference>
<dbReference type="CDD" id="cd04710">
    <property type="entry name" value="BAH_fungalPHD"/>
    <property type="match status" value="1"/>
</dbReference>
<dbReference type="SUPFAM" id="SSF46689">
    <property type="entry name" value="Homeodomain-like"/>
    <property type="match status" value="1"/>
</dbReference>
<dbReference type="SMART" id="SM00439">
    <property type="entry name" value="BAH"/>
    <property type="match status" value="1"/>
</dbReference>
<comment type="caution">
    <text evidence="12">The sequence shown here is derived from an EMBL/GenBank/DDBJ whole genome shotgun (WGS) entry which is preliminary data.</text>
</comment>
<evidence type="ECO:0000256" key="1">
    <source>
        <dbReference type="ARBA" id="ARBA00022723"/>
    </source>
</evidence>
<keyword evidence="3" id="KW-0862">Zinc</keyword>
<feature type="compositionally biased region" description="Acidic residues" evidence="6">
    <location>
        <begin position="1263"/>
        <end position="1272"/>
    </location>
</feature>
<keyword evidence="13" id="KW-1185">Reference proteome</keyword>
<feature type="region of interest" description="Disordered" evidence="6">
    <location>
        <begin position="1226"/>
        <end position="1272"/>
    </location>
</feature>
<dbReference type="InterPro" id="IPR000949">
    <property type="entry name" value="ELM2_dom"/>
</dbReference>
<dbReference type="GO" id="GO:0004842">
    <property type="term" value="F:ubiquitin-protein transferase activity"/>
    <property type="evidence" value="ECO:0007669"/>
    <property type="project" value="TreeGrafter"/>
</dbReference>
<dbReference type="Gene3D" id="1.10.10.60">
    <property type="entry name" value="Homeodomain-like"/>
    <property type="match status" value="1"/>
</dbReference>
<feature type="domain" description="PHD-type" evidence="7">
    <location>
        <begin position="331"/>
        <end position="383"/>
    </location>
</feature>
<dbReference type="InterPro" id="IPR017884">
    <property type="entry name" value="SANT_dom"/>
</dbReference>
<gene>
    <name evidence="12" type="ORF">PENVUL_c002G08058</name>
</gene>
<dbReference type="Pfam" id="PF01426">
    <property type="entry name" value="BAH"/>
    <property type="match status" value="1"/>
</dbReference>
<dbReference type="GO" id="GO:0048189">
    <property type="term" value="C:Lid2 complex"/>
    <property type="evidence" value="ECO:0007669"/>
    <property type="project" value="TreeGrafter"/>
</dbReference>
<dbReference type="FunFam" id="2.30.30.490:FF:000018">
    <property type="entry name" value="Lid2 complex component snt2"/>
    <property type="match status" value="1"/>
</dbReference>
<feature type="compositionally biased region" description="Low complexity" evidence="6">
    <location>
        <begin position="1621"/>
        <end position="1637"/>
    </location>
</feature>
<evidence type="ECO:0000256" key="4">
    <source>
        <dbReference type="ARBA" id="ARBA00023242"/>
    </source>
</evidence>
<dbReference type="SUPFAM" id="SSF57903">
    <property type="entry name" value="FYVE/PHD zinc finger"/>
    <property type="match status" value="2"/>
</dbReference>
<dbReference type="OrthoDB" id="336088at2759"/>
<keyword evidence="1" id="KW-0479">Metal-binding</keyword>
<protein>
    <recommendedName>
        <fullName evidence="14">PHD finger and BAH domain protein</fullName>
    </recommendedName>
</protein>
<feature type="domain" description="PHD-type" evidence="7">
    <location>
        <begin position="941"/>
        <end position="991"/>
    </location>
</feature>
<feature type="compositionally biased region" description="Pro residues" evidence="6">
    <location>
        <begin position="1459"/>
        <end position="1485"/>
    </location>
</feature>
<feature type="region of interest" description="Disordered" evidence="6">
    <location>
        <begin position="1347"/>
        <end position="1643"/>
    </location>
</feature>
<dbReference type="PROSITE" id="PS50016">
    <property type="entry name" value="ZF_PHD_2"/>
    <property type="match status" value="2"/>
</dbReference>
<evidence type="ECO:0000256" key="5">
    <source>
        <dbReference type="PROSITE-ProRule" id="PRU00146"/>
    </source>
</evidence>
<evidence type="ECO:0000259" key="9">
    <source>
        <dbReference type="PROSITE" id="PS51156"/>
    </source>
</evidence>
<feature type="compositionally biased region" description="Polar residues" evidence="6">
    <location>
        <begin position="122"/>
        <end position="134"/>
    </location>
</feature>
<feature type="region of interest" description="Disordered" evidence="6">
    <location>
        <begin position="1"/>
        <end position="140"/>
    </location>
</feature>
<dbReference type="PROSITE" id="PS51156">
    <property type="entry name" value="ELM2"/>
    <property type="match status" value="1"/>
</dbReference>
<dbReference type="Pfam" id="PF13831">
    <property type="entry name" value="PHD_2"/>
    <property type="match status" value="1"/>
</dbReference>
<feature type="region of interest" description="Disordered" evidence="6">
    <location>
        <begin position="410"/>
        <end position="443"/>
    </location>
</feature>
<evidence type="ECO:0000259" key="10">
    <source>
        <dbReference type="PROSITE" id="PS51293"/>
    </source>
</evidence>
<dbReference type="InterPro" id="IPR013083">
    <property type="entry name" value="Znf_RING/FYVE/PHD"/>
</dbReference>
<dbReference type="InterPro" id="IPR029617">
    <property type="entry name" value="Snt2"/>
</dbReference>
<evidence type="ECO:0000259" key="7">
    <source>
        <dbReference type="PROSITE" id="PS50016"/>
    </source>
</evidence>
<accession>A0A1V6SCE1</accession>
<dbReference type="InterPro" id="IPR043151">
    <property type="entry name" value="BAH_sf"/>
</dbReference>
<evidence type="ECO:0000313" key="13">
    <source>
        <dbReference type="Proteomes" id="UP000191518"/>
    </source>
</evidence>
<dbReference type="EMBL" id="MDYP01000002">
    <property type="protein sequence ID" value="OQE11606.1"/>
    <property type="molecule type" value="Genomic_DNA"/>
</dbReference>
<keyword evidence="4" id="KW-0539">Nucleus</keyword>
<feature type="region of interest" description="Disordered" evidence="6">
    <location>
        <begin position="577"/>
        <end position="597"/>
    </location>
</feature>